<dbReference type="GO" id="GO:0031012">
    <property type="term" value="C:extracellular matrix"/>
    <property type="evidence" value="ECO:0007669"/>
    <property type="project" value="InterPro"/>
</dbReference>
<dbReference type="GO" id="GO:0008270">
    <property type="term" value="F:zinc ion binding"/>
    <property type="evidence" value="ECO:0007669"/>
    <property type="project" value="InterPro"/>
</dbReference>
<dbReference type="Pfam" id="PF00413">
    <property type="entry name" value="Peptidase_M10"/>
    <property type="match status" value="1"/>
</dbReference>
<dbReference type="GO" id="GO:0030198">
    <property type="term" value="P:extracellular matrix organization"/>
    <property type="evidence" value="ECO:0007669"/>
    <property type="project" value="TreeGrafter"/>
</dbReference>
<dbReference type="Proteomes" id="UP000077755">
    <property type="component" value="Chromosome 3"/>
</dbReference>
<evidence type="ECO:0000256" key="6">
    <source>
        <dbReference type="ARBA" id="ARBA00022833"/>
    </source>
</evidence>
<keyword evidence="8" id="KW-0865">Zymogen</keyword>
<keyword evidence="6 10" id="KW-0862">Zinc</keyword>
<evidence type="ECO:0000313" key="12">
    <source>
        <dbReference type="EMBL" id="WOG93702.1"/>
    </source>
</evidence>
<organism evidence="12 13">
    <name type="scientific">Daucus carota subsp. sativus</name>
    <name type="common">Carrot</name>
    <dbReference type="NCBI Taxonomy" id="79200"/>
    <lineage>
        <taxon>Eukaryota</taxon>
        <taxon>Viridiplantae</taxon>
        <taxon>Streptophyta</taxon>
        <taxon>Embryophyta</taxon>
        <taxon>Tracheophyta</taxon>
        <taxon>Spermatophyta</taxon>
        <taxon>Magnoliopsida</taxon>
        <taxon>eudicotyledons</taxon>
        <taxon>Gunneridae</taxon>
        <taxon>Pentapetalae</taxon>
        <taxon>asterids</taxon>
        <taxon>campanulids</taxon>
        <taxon>Apiales</taxon>
        <taxon>Apiaceae</taxon>
        <taxon>Apioideae</taxon>
        <taxon>Scandiceae</taxon>
        <taxon>Daucinae</taxon>
        <taxon>Daucus</taxon>
        <taxon>Daucus sect. Daucus</taxon>
    </lineage>
</organism>
<feature type="binding site" evidence="10">
    <location>
        <position position="323"/>
    </location>
    <ligand>
        <name>Zn(2+)</name>
        <dbReference type="ChEBI" id="CHEBI:29105"/>
        <label>2</label>
        <note>catalytic</note>
    </ligand>
</feature>
<feature type="binding site" evidence="10">
    <location>
        <position position="263"/>
    </location>
    <ligand>
        <name>Ca(2+)</name>
        <dbReference type="ChEBI" id="CHEBI:29108"/>
        <label>3</label>
    </ligand>
</feature>
<sequence length="350" mass="39233">MAQHLTLISCITLFLLLLIVPSNAGNPTRKKLPSKYENLEIKEPLMVLSNSKNPESLHVPSNSENLATKERQPFGFLNHLKGGKKGENLAGIRELKKYLNKFGYLNYKSINAHDNDHFDDMLEAAVKTYQANYNLKITGILDSETISKMVMPRCGFPDIINGTNSMTKKHQGHQHHSPNKLHIVAHYSYYGGSYKWPAGKTHLYYWFETHITSLSVKRAVRGAVNRWASYTQHFSFEETLDSQSSDLTVTFYRGDHGDGSAFDGPGGVIAHAFFPTDGRLHFDADEPWSIGAIPNYVDLESVALHQIGHLLGLGHSTVPDAIMYPGISYGVVKTNFHPDDRQGIKALYNF</sequence>
<dbReference type="KEGG" id="dcr:108211054"/>
<keyword evidence="10" id="KW-0106">Calcium</keyword>
<comment type="cofactor">
    <cofactor evidence="10">
        <name>Ca(2+)</name>
        <dbReference type="ChEBI" id="CHEBI:29108"/>
    </cofactor>
    <text evidence="10">Can bind about 5 Ca(2+) ions per subunit.</text>
</comment>
<keyword evidence="3 10" id="KW-0479">Metal-binding</keyword>
<dbReference type="PANTHER" id="PTHR10201:SF213">
    <property type="entry name" value="METALLOENDOPROTEINASE 2-MMP-LIKE"/>
    <property type="match status" value="1"/>
</dbReference>
<dbReference type="OrthoDB" id="406838at2759"/>
<dbReference type="CDD" id="cd04278">
    <property type="entry name" value="ZnMc_MMP"/>
    <property type="match status" value="1"/>
</dbReference>
<feature type="binding site" evidence="10">
    <location>
        <position position="286"/>
    </location>
    <ligand>
        <name>Ca(2+)</name>
        <dbReference type="ChEBI" id="CHEBI:29108"/>
        <label>1</label>
    </ligand>
</feature>
<keyword evidence="9" id="KW-0325">Glycoprotein</keyword>
<evidence type="ECO:0000256" key="7">
    <source>
        <dbReference type="ARBA" id="ARBA00023049"/>
    </source>
</evidence>
<dbReference type="InterPro" id="IPR021158">
    <property type="entry name" value="Pept_M10A_Zn_BS"/>
</dbReference>
<feature type="binding site" evidence="10">
    <location>
        <position position="305"/>
    </location>
    <ligand>
        <name>Zn(2+)</name>
        <dbReference type="ChEBI" id="CHEBI:29105"/>
        <label>2</label>
        <note>catalytic</note>
    </ligand>
</feature>
<feature type="binding site" evidence="10">
    <location>
        <position position="309"/>
    </location>
    <ligand>
        <name>Zn(2+)</name>
        <dbReference type="ChEBI" id="CHEBI:29105"/>
        <label>2</label>
        <note>catalytic</note>
    </ligand>
</feature>
<dbReference type="Gramene" id="KZN02732">
    <property type="protein sequence ID" value="KZN02732"/>
    <property type="gene ID" value="DCAR_011487"/>
</dbReference>
<evidence type="ECO:0000256" key="4">
    <source>
        <dbReference type="ARBA" id="ARBA00022729"/>
    </source>
</evidence>
<name>A0A166BQ58_DAUCS</name>
<dbReference type="InterPro" id="IPR006026">
    <property type="entry name" value="Peptidase_Metallo"/>
</dbReference>
<feature type="binding site" description="in inhibited form" evidence="10">
    <location>
        <position position="154"/>
    </location>
    <ligand>
        <name>Zn(2+)</name>
        <dbReference type="ChEBI" id="CHEBI:29105"/>
        <label>2</label>
        <note>catalytic</note>
    </ligand>
</feature>
<dbReference type="OMA" id="KWATNIA"/>
<gene>
    <name evidence="12" type="ORF">DCAR_0312989</name>
</gene>
<comment type="cofactor">
    <cofactor evidence="10">
        <name>Zn(2+)</name>
        <dbReference type="ChEBI" id="CHEBI:29105"/>
    </cofactor>
    <text evidence="10">Binds 2 Zn(2+) ions per subunit.</text>
</comment>
<evidence type="ECO:0000256" key="2">
    <source>
        <dbReference type="ARBA" id="ARBA00022670"/>
    </source>
</evidence>
<dbReference type="Gene3D" id="3.40.390.10">
    <property type="entry name" value="Collagenase (Catalytic Domain)"/>
    <property type="match status" value="1"/>
</dbReference>
<dbReference type="InterPro" id="IPR021190">
    <property type="entry name" value="Pept_M10A"/>
</dbReference>
<feature type="binding site" evidence="10">
    <location>
        <position position="264"/>
    </location>
    <ligand>
        <name>Ca(2+)</name>
        <dbReference type="ChEBI" id="CHEBI:29108"/>
        <label>3</label>
    </ligand>
</feature>
<dbReference type="InterPro" id="IPR002477">
    <property type="entry name" value="Peptidoglycan-bd-like"/>
</dbReference>
<dbReference type="PROSITE" id="PS00546">
    <property type="entry name" value="CYSTEINE_SWITCH"/>
    <property type="match status" value="1"/>
</dbReference>
<feature type="binding site" evidence="10">
    <location>
        <position position="286"/>
    </location>
    <ligand>
        <name>Ca(2+)</name>
        <dbReference type="ChEBI" id="CHEBI:29108"/>
        <label>3</label>
    </ligand>
</feature>
<dbReference type="GO" id="GO:0004222">
    <property type="term" value="F:metalloendopeptidase activity"/>
    <property type="evidence" value="ECO:0007669"/>
    <property type="project" value="InterPro"/>
</dbReference>
<feature type="binding site" evidence="10">
    <location>
        <position position="283"/>
    </location>
    <ligand>
        <name>Ca(2+)</name>
        <dbReference type="ChEBI" id="CHEBI:29108"/>
        <label>3</label>
    </ligand>
</feature>
<keyword evidence="4" id="KW-0732">Signal</keyword>
<keyword evidence="5" id="KW-0378">Hydrolase</keyword>
<dbReference type="InterPro" id="IPR036365">
    <property type="entry name" value="PGBD-like_sf"/>
</dbReference>
<evidence type="ECO:0000313" key="13">
    <source>
        <dbReference type="Proteomes" id="UP000077755"/>
    </source>
</evidence>
<dbReference type="Pfam" id="PF01471">
    <property type="entry name" value="PG_binding_1"/>
    <property type="match status" value="1"/>
</dbReference>
<dbReference type="SMART" id="SM00235">
    <property type="entry name" value="ZnMc"/>
    <property type="match status" value="1"/>
</dbReference>
<feature type="binding site" evidence="10">
    <location>
        <position position="315"/>
    </location>
    <ligand>
        <name>Zn(2+)</name>
        <dbReference type="ChEBI" id="CHEBI:29105"/>
        <label>2</label>
        <note>catalytic</note>
    </ligand>
</feature>
<feature type="binding site" evidence="10">
    <location>
        <position position="271"/>
    </location>
    <ligand>
        <name>Zn(2+)</name>
        <dbReference type="ChEBI" id="CHEBI:29105"/>
        <label>1</label>
    </ligand>
</feature>
<feature type="binding site" evidence="10">
    <location>
        <position position="246"/>
    </location>
    <ligand>
        <name>Ca(2+)</name>
        <dbReference type="ChEBI" id="CHEBI:29108"/>
        <label>2</label>
    </ligand>
</feature>
<protein>
    <submittedName>
        <fullName evidence="12">Uncharacterized protein</fullName>
    </submittedName>
</protein>
<feature type="binding site" evidence="10">
    <location>
        <position position="256"/>
    </location>
    <ligand>
        <name>Zn(2+)</name>
        <dbReference type="ChEBI" id="CHEBI:29105"/>
        <label>1</label>
    </ligand>
</feature>
<dbReference type="GO" id="GO:0006508">
    <property type="term" value="P:proteolysis"/>
    <property type="evidence" value="ECO:0007669"/>
    <property type="project" value="UniProtKB-KW"/>
</dbReference>
<dbReference type="FunFam" id="3.40.390.10:FF:000018">
    <property type="entry name" value="Metalloendoproteinase 1"/>
    <property type="match status" value="1"/>
</dbReference>
<feature type="short sequence motif" description="Cysteine switch" evidence="11">
    <location>
        <begin position="152"/>
        <end position="184"/>
    </location>
</feature>
<proteinExistence type="inferred from homology"/>
<evidence type="ECO:0000256" key="3">
    <source>
        <dbReference type="ARBA" id="ARBA00022723"/>
    </source>
</evidence>
<evidence type="ECO:0000256" key="11">
    <source>
        <dbReference type="PIRSR" id="PIRSR621190-5"/>
    </source>
</evidence>
<dbReference type="InterPro" id="IPR001818">
    <property type="entry name" value="Pept_M10_metallopeptidase"/>
</dbReference>
<dbReference type="AlphaFoldDB" id="A0A166BQ58"/>
<dbReference type="InterPro" id="IPR033739">
    <property type="entry name" value="M10A_MMP"/>
</dbReference>
<feature type="binding site" evidence="10">
    <location>
        <position position="258"/>
    </location>
    <ligand>
        <name>Zn(2+)</name>
        <dbReference type="ChEBI" id="CHEBI:29105"/>
        <label>1</label>
    </ligand>
</feature>
<comment type="similarity">
    <text evidence="1">Belongs to the peptidase M10A family. Matrix metalloproteinases (MMPs) subfamily.</text>
</comment>
<keyword evidence="7" id="KW-0482">Metalloprotease</keyword>
<evidence type="ECO:0000256" key="8">
    <source>
        <dbReference type="ARBA" id="ARBA00023145"/>
    </source>
</evidence>
<dbReference type="SUPFAM" id="SSF47090">
    <property type="entry name" value="PGBD-like"/>
    <property type="match status" value="1"/>
</dbReference>
<evidence type="ECO:0000256" key="9">
    <source>
        <dbReference type="ARBA" id="ARBA00023180"/>
    </source>
</evidence>
<reference evidence="12" key="2">
    <citation type="submission" date="2022-03" db="EMBL/GenBank/DDBJ databases">
        <title>Draft title - Genomic analysis of global carrot germplasm unveils the trajectory of domestication and the origin of high carotenoid orange carrot.</title>
        <authorList>
            <person name="Iorizzo M."/>
            <person name="Ellison S."/>
            <person name="Senalik D."/>
            <person name="Macko-Podgorni A."/>
            <person name="Grzebelus D."/>
            <person name="Bostan H."/>
            <person name="Rolling W."/>
            <person name="Curaba J."/>
            <person name="Simon P."/>
        </authorList>
    </citation>
    <scope>NUCLEOTIDE SEQUENCE</scope>
    <source>
        <tissue evidence="12">Leaf</tissue>
    </source>
</reference>
<evidence type="ECO:0000256" key="5">
    <source>
        <dbReference type="ARBA" id="ARBA00022801"/>
    </source>
</evidence>
<dbReference type="InterPro" id="IPR024079">
    <property type="entry name" value="MetalloPept_cat_dom_sf"/>
</dbReference>
<keyword evidence="2" id="KW-0645">Protease</keyword>
<dbReference type="GO" id="GO:0030574">
    <property type="term" value="P:collagen catabolic process"/>
    <property type="evidence" value="ECO:0007669"/>
    <property type="project" value="TreeGrafter"/>
</dbReference>
<reference evidence="12" key="1">
    <citation type="journal article" date="2016" name="Nat. Genet.">
        <title>A high-quality carrot genome assembly provides new insights into carotenoid accumulation and asterid genome evolution.</title>
        <authorList>
            <person name="Iorizzo M."/>
            <person name="Ellison S."/>
            <person name="Senalik D."/>
            <person name="Zeng P."/>
            <person name="Satapoomin P."/>
            <person name="Huang J."/>
            <person name="Bowman M."/>
            <person name="Iovene M."/>
            <person name="Sanseverino W."/>
            <person name="Cavagnaro P."/>
            <person name="Yildiz M."/>
            <person name="Macko-Podgorni A."/>
            <person name="Moranska E."/>
            <person name="Grzebelus E."/>
            <person name="Grzebelus D."/>
            <person name="Ashrafi H."/>
            <person name="Zheng Z."/>
            <person name="Cheng S."/>
            <person name="Spooner D."/>
            <person name="Van Deynze A."/>
            <person name="Simon P."/>
        </authorList>
    </citation>
    <scope>NUCLEOTIDE SEQUENCE</scope>
    <source>
        <tissue evidence="12">Leaf</tissue>
    </source>
</reference>
<dbReference type="PRINTS" id="PR00138">
    <property type="entry name" value="MATRIXIN"/>
</dbReference>
<dbReference type="PANTHER" id="PTHR10201">
    <property type="entry name" value="MATRIX METALLOPROTEINASE"/>
    <property type="match status" value="1"/>
</dbReference>
<dbReference type="SUPFAM" id="SSF55486">
    <property type="entry name" value="Metalloproteases ('zincins'), catalytic domain"/>
    <property type="match status" value="1"/>
</dbReference>
<evidence type="ECO:0000256" key="1">
    <source>
        <dbReference type="ARBA" id="ARBA00009614"/>
    </source>
</evidence>
<feature type="binding site" evidence="10">
    <location>
        <position position="281"/>
    </location>
    <ligand>
        <name>Zn(2+)</name>
        <dbReference type="ChEBI" id="CHEBI:29105"/>
        <label>1</label>
    </ligand>
</feature>
<keyword evidence="13" id="KW-1185">Reference proteome</keyword>
<evidence type="ECO:0000256" key="10">
    <source>
        <dbReference type="PIRSR" id="PIRSR621190-2"/>
    </source>
</evidence>
<dbReference type="EMBL" id="CP093345">
    <property type="protein sequence ID" value="WOG93702.1"/>
    <property type="molecule type" value="Genomic_DNA"/>
</dbReference>
<accession>A0A166BQ58</accession>